<dbReference type="Proteomes" id="UP001162162">
    <property type="component" value="Unassembled WGS sequence"/>
</dbReference>
<evidence type="ECO:0000313" key="4">
    <source>
        <dbReference type="Proteomes" id="UP001162162"/>
    </source>
</evidence>
<evidence type="ECO:0000259" key="2">
    <source>
        <dbReference type="Pfam" id="PF14529"/>
    </source>
</evidence>
<comment type="caution">
    <text evidence="3">The sequence shown here is derived from an EMBL/GenBank/DDBJ whole genome shotgun (WGS) entry which is preliminary data.</text>
</comment>
<sequence length="520" mass="58217">MTLCNIYLPDFNRSIDDFLNISSQLSTPFIINGDFNAYNVLWSSGHTDARGRMIETLIEDIDVVLLNTGDGTYLNSRSNNFSAIDLTLCSPQMATRLSWSVMRDVLYSDHHPILIEITSEFNPTTNNSLRLATGAFRMSPIAALEVEAGIPPLQLRRERLMVNYAVNIKAQPHHPNYNILFNPHSEIYESRPTITRPLTVRLNREILTPDIYPKNVSEDPPWHFSLHVNMHSGQYGEGGEPPDDEIINMDLGETVACKTTNVLNKPHQAIGDSVRRTNVKPTIENAMTDSRSYNVVRKDRPNGKGGVAILIASNFIYHTLDLSCWPDGRGEENINICESARRKLLRSEDSAKDYSVITIQAEITKRSYTNKRIQIISDSQAALKALGAVEIHSQAVKDCCGFANTTSGTQQYHSQVSERAPRPRRKRNNLRSGLPNSQEGHKGPIKRKTYIVLGESPKVETLADVHWRCGDEEETSFHILCECPALAVIRYSNFGAITTEPKGVTDAPLETVLKETGLME</sequence>
<feature type="region of interest" description="Disordered" evidence="1">
    <location>
        <begin position="410"/>
        <end position="447"/>
    </location>
</feature>
<dbReference type="EMBL" id="JAPWTK010000003">
    <property type="protein sequence ID" value="KAJ8962102.1"/>
    <property type="molecule type" value="Genomic_DNA"/>
</dbReference>
<proteinExistence type="predicted"/>
<organism evidence="3 4">
    <name type="scientific">Aromia moschata</name>
    <dbReference type="NCBI Taxonomy" id="1265417"/>
    <lineage>
        <taxon>Eukaryota</taxon>
        <taxon>Metazoa</taxon>
        <taxon>Ecdysozoa</taxon>
        <taxon>Arthropoda</taxon>
        <taxon>Hexapoda</taxon>
        <taxon>Insecta</taxon>
        <taxon>Pterygota</taxon>
        <taxon>Neoptera</taxon>
        <taxon>Endopterygota</taxon>
        <taxon>Coleoptera</taxon>
        <taxon>Polyphaga</taxon>
        <taxon>Cucujiformia</taxon>
        <taxon>Chrysomeloidea</taxon>
        <taxon>Cerambycidae</taxon>
        <taxon>Cerambycinae</taxon>
        <taxon>Callichromatini</taxon>
        <taxon>Aromia</taxon>
    </lineage>
</organism>
<dbReference type="InterPro" id="IPR005135">
    <property type="entry name" value="Endo/exonuclease/phosphatase"/>
</dbReference>
<dbReference type="Pfam" id="PF14529">
    <property type="entry name" value="Exo_endo_phos_2"/>
    <property type="match status" value="1"/>
</dbReference>
<dbReference type="Gene3D" id="3.60.10.10">
    <property type="entry name" value="Endonuclease/exonuclease/phosphatase"/>
    <property type="match status" value="1"/>
</dbReference>
<dbReference type="InterPro" id="IPR036691">
    <property type="entry name" value="Endo/exonu/phosph_ase_sf"/>
</dbReference>
<evidence type="ECO:0000256" key="1">
    <source>
        <dbReference type="SAM" id="MobiDB-lite"/>
    </source>
</evidence>
<dbReference type="PANTHER" id="PTHR33273:SF4">
    <property type="entry name" value="ENDONUCLEASE_EXONUCLEASE_PHOSPHATASE DOMAIN-CONTAINING PROTEIN"/>
    <property type="match status" value="1"/>
</dbReference>
<dbReference type="SUPFAM" id="SSF56219">
    <property type="entry name" value="DNase I-like"/>
    <property type="match status" value="1"/>
</dbReference>
<keyword evidence="4" id="KW-1185">Reference proteome</keyword>
<reference evidence="3" key="1">
    <citation type="journal article" date="2023" name="Insect Mol. Biol.">
        <title>Genome sequencing provides insights into the evolution of gene families encoding plant cell wall-degrading enzymes in longhorned beetles.</title>
        <authorList>
            <person name="Shin N.R."/>
            <person name="Okamura Y."/>
            <person name="Kirsch R."/>
            <person name="Pauchet Y."/>
        </authorList>
    </citation>
    <scope>NUCLEOTIDE SEQUENCE</scope>
    <source>
        <strain evidence="3">AMC_N1</strain>
    </source>
</reference>
<protein>
    <recommendedName>
        <fullName evidence="2">Endonuclease/exonuclease/phosphatase domain-containing protein</fullName>
    </recommendedName>
</protein>
<name>A0AAV8ZEI2_9CUCU</name>
<evidence type="ECO:0000313" key="3">
    <source>
        <dbReference type="EMBL" id="KAJ8962102.1"/>
    </source>
</evidence>
<feature type="domain" description="Endonuclease/exonuclease/phosphatase" evidence="2">
    <location>
        <begin position="2"/>
        <end position="113"/>
    </location>
</feature>
<dbReference type="GO" id="GO:0003824">
    <property type="term" value="F:catalytic activity"/>
    <property type="evidence" value="ECO:0007669"/>
    <property type="project" value="InterPro"/>
</dbReference>
<gene>
    <name evidence="3" type="ORF">NQ318_018056</name>
</gene>
<accession>A0AAV8ZEI2</accession>
<dbReference type="PANTHER" id="PTHR33273">
    <property type="entry name" value="DOMAIN-CONTAINING PROTEIN, PUTATIVE-RELATED"/>
    <property type="match status" value="1"/>
</dbReference>
<dbReference type="AlphaFoldDB" id="A0AAV8ZEI2"/>